<dbReference type="EMBL" id="AY894696">
    <property type="protein sequence ID" value="AAX55762.1"/>
    <property type="molecule type" value="Genomic_DNA"/>
</dbReference>
<organism evidence="1">
    <name type="scientific">Bacillus thuringiensis phage MZTP02</name>
    <dbReference type="NCBI Taxonomy" id="311221"/>
    <lineage>
        <taxon>Viruses</taxon>
        <taxon>Duplodnaviria</taxon>
        <taxon>Heunggongvirae</taxon>
        <taxon>Uroviricota</taxon>
        <taxon>Caudoviricetes</taxon>
    </lineage>
</organism>
<accession>Q58QF5</accession>
<sequence length="43" mass="5249">MGIHLEFHSNMGCWKGTWHHWQNRQQNERAVWRSLGWCKEGIL</sequence>
<reference evidence="1" key="1">
    <citation type="journal article" date="2008" name="Arch. Virol.">
        <title>Isolation, characterization and genome sequencing of phage MZTP02 from Bacillus thuringiensis MZ1.</title>
        <authorList>
            <person name="Liao W."/>
            <person name="Song S."/>
            <person name="Sun F."/>
            <person name="Jia Y."/>
            <person name="Zeng W."/>
            <person name="Pang Y."/>
        </authorList>
    </citation>
    <scope>NUCLEOTIDE SEQUENCE</scope>
</reference>
<evidence type="ECO:0000313" key="1">
    <source>
        <dbReference type="EMBL" id="AAX55762.1"/>
    </source>
</evidence>
<proteinExistence type="predicted"/>
<name>Q58QF5_9CAUD</name>
<protein>
    <submittedName>
        <fullName evidence="1">Uncharacterized protein</fullName>
    </submittedName>
</protein>